<evidence type="ECO:0000256" key="1">
    <source>
        <dbReference type="SAM" id="MobiDB-lite"/>
    </source>
</evidence>
<dbReference type="CDD" id="cd09917">
    <property type="entry name" value="F-box_SF"/>
    <property type="match status" value="1"/>
</dbReference>
<dbReference type="Pfam" id="PF13516">
    <property type="entry name" value="LRR_6"/>
    <property type="match status" value="1"/>
</dbReference>
<dbReference type="Pfam" id="PF12937">
    <property type="entry name" value="F-box-like"/>
    <property type="match status" value="1"/>
</dbReference>
<feature type="compositionally biased region" description="Basic residues" evidence="1">
    <location>
        <begin position="206"/>
        <end position="216"/>
    </location>
</feature>
<organism evidence="3 4">
    <name type="scientific">Mortierella polycephala</name>
    <dbReference type="NCBI Taxonomy" id="41804"/>
    <lineage>
        <taxon>Eukaryota</taxon>
        <taxon>Fungi</taxon>
        <taxon>Fungi incertae sedis</taxon>
        <taxon>Mucoromycota</taxon>
        <taxon>Mortierellomycotina</taxon>
        <taxon>Mortierellomycetes</taxon>
        <taxon>Mortierellales</taxon>
        <taxon>Mortierellaceae</taxon>
        <taxon>Mortierella</taxon>
    </lineage>
</organism>
<dbReference type="EMBL" id="JAAAJA010000170">
    <property type="protein sequence ID" value="KAG0259932.1"/>
    <property type="molecule type" value="Genomic_DNA"/>
</dbReference>
<dbReference type="PANTHER" id="PTHR13318">
    <property type="entry name" value="PARTNER OF PAIRED, ISOFORM B-RELATED"/>
    <property type="match status" value="1"/>
</dbReference>
<reference evidence="3" key="1">
    <citation type="journal article" date="2020" name="Fungal Divers.">
        <title>Resolving the Mortierellaceae phylogeny through synthesis of multi-gene phylogenetics and phylogenomics.</title>
        <authorList>
            <person name="Vandepol N."/>
            <person name="Liber J."/>
            <person name="Desiro A."/>
            <person name="Na H."/>
            <person name="Kennedy M."/>
            <person name="Barry K."/>
            <person name="Grigoriev I.V."/>
            <person name="Miller A.N."/>
            <person name="O'Donnell K."/>
            <person name="Stajich J.E."/>
            <person name="Bonito G."/>
        </authorList>
    </citation>
    <scope>NUCLEOTIDE SEQUENCE</scope>
    <source>
        <strain evidence="3">KOD948</strain>
    </source>
</reference>
<gene>
    <name evidence="3" type="ORF">BG011_002285</name>
</gene>
<dbReference type="SUPFAM" id="SSF52047">
    <property type="entry name" value="RNI-like"/>
    <property type="match status" value="1"/>
</dbReference>
<dbReference type="Proteomes" id="UP000726737">
    <property type="component" value="Unassembled WGS sequence"/>
</dbReference>
<protein>
    <recommendedName>
        <fullName evidence="2">F-box domain-containing protein</fullName>
    </recommendedName>
</protein>
<dbReference type="PROSITE" id="PS50181">
    <property type="entry name" value="FBOX"/>
    <property type="match status" value="1"/>
</dbReference>
<dbReference type="InterPro" id="IPR006553">
    <property type="entry name" value="Leu-rich_rpt_Cys-con_subtyp"/>
</dbReference>
<dbReference type="InterPro" id="IPR032675">
    <property type="entry name" value="LRR_dom_sf"/>
</dbReference>
<evidence type="ECO:0000313" key="4">
    <source>
        <dbReference type="Proteomes" id="UP000726737"/>
    </source>
</evidence>
<dbReference type="Gene3D" id="1.20.1280.50">
    <property type="match status" value="1"/>
</dbReference>
<feature type="domain" description="F-box" evidence="2">
    <location>
        <begin position="52"/>
        <end position="108"/>
    </location>
</feature>
<sequence length="541" mass="60562">MMAELLAKDDTNTKDTVSNEISTTAMNENLENTSCTPVLNLALRTFRRFTTSDIYDTLPPEILDQILQCLDLTTQFRCATLSKRWYYRVIPHLWYAPWVMYYISWMKLLQTISRNSSEAGLLKTVQSADMSSIGSNIHPQRQQQISSISSERHGHILHAAENQRQGQAWDKGASFNSSMRVVLTTGTTTGAQPTRFVDKPTQAFPHHTHSQHHHQQHPQPVSKPFLPSSGDVYVRPPYGSLIRVLDFSHLYYIISDKFLTNLFPHTPNLLELIINAPKQLSDTSLLTLAESCQHLRRFELLNCTKITDKGLQAVLTHCSDLHTVVLSNGTAQYLSGTCLQMLAHQLAQTLRVLNIASTGGTKTTSLSSSSSTALSSNASASPSPLPSPKLDSDHDNDEHEQDNTNLDATSTPSLKAIALHCKHLVSLNISHQRHLVSDKLLSHLSEPLQLLHIAYCTDVTDRGLINLSEACPNLHELDITGLTLVTDKGIRQIGRRCTQFRKLVLDDKYSHVTEIVLRCFPWGVEVVQHRMLLGGRNSRIF</sequence>
<dbReference type="PANTHER" id="PTHR13318:SF247">
    <property type="entry name" value="GH16156P"/>
    <property type="match status" value="1"/>
</dbReference>
<dbReference type="InterPro" id="IPR001810">
    <property type="entry name" value="F-box_dom"/>
</dbReference>
<dbReference type="SMART" id="SM00367">
    <property type="entry name" value="LRR_CC"/>
    <property type="match status" value="4"/>
</dbReference>
<dbReference type="AlphaFoldDB" id="A0A9P6Q5N2"/>
<dbReference type="OrthoDB" id="421226at2759"/>
<dbReference type="GO" id="GO:0019005">
    <property type="term" value="C:SCF ubiquitin ligase complex"/>
    <property type="evidence" value="ECO:0007669"/>
    <property type="project" value="TreeGrafter"/>
</dbReference>
<feature type="region of interest" description="Disordered" evidence="1">
    <location>
        <begin position="362"/>
        <end position="409"/>
    </location>
</feature>
<dbReference type="InterPro" id="IPR001611">
    <property type="entry name" value="Leu-rich_rpt"/>
</dbReference>
<feature type="compositionally biased region" description="Low complexity" evidence="1">
    <location>
        <begin position="362"/>
        <end position="382"/>
    </location>
</feature>
<dbReference type="SUPFAM" id="SSF81383">
    <property type="entry name" value="F-box domain"/>
    <property type="match status" value="1"/>
</dbReference>
<proteinExistence type="predicted"/>
<evidence type="ECO:0000313" key="3">
    <source>
        <dbReference type="EMBL" id="KAG0259932.1"/>
    </source>
</evidence>
<name>A0A9P6Q5N2_9FUNG</name>
<keyword evidence="4" id="KW-1185">Reference proteome</keyword>
<dbReference type="InterPro" id="IPR036047">
    <property type="entry name" value="F-box-like_dom_sf"/>
</dbReference>
<evidence type="ECO:0000259" key="2">
    <source>
        <dbReference type="PROSITE" id="PS50181"/>
    </source>
</evidence>
<dbReference type="Gene3D" id="3.80.10.10">
    <property type="entry name" value="Ribonuclease Inhibitor"/>
    <property type="match status" value="1"/>
</dbReference>
<feature type="region of interest" description="Disordered" evidence="1">
    <location>
        <begin position="190"/>
        <end position="226"/>
    </location>
</feature>
<comment type="caution">
    <text evidence="3">The sequence shown here is derived from an EMBL/GenBank/DDBJ whole genome shotgun (WGS) entry which is preliminary data.</text>
</comment>
<accession>A0A9P6Q5N2</accession>
<dbReference type="GO" id="GO:0031146">
    <property type="term" value="P:SCF-dependent proteasomal ubiquitin-dependent protein catabolic process"/>
    <property type="evidence" value="ECO:0007669"/>
    <property type="project" value="TreeGrafter"/>
</dbReference>